<keyword evidence="5 7" id="KW-0233">DNA recombination</keyword>
<evidence type="ECO:0000256" key="2">
    <source>
        <dbReference type="ARBA" id="ARBA00022763"/>
    </source>
</evidence>
<dbReference type="Gene3D" id="3.40.1360.10">
    <property type="match status" value="1"/>
</dbReference>
<evidence type="ECO:0000256" key="5">
    <source>
        <dbReference type="ARBA" id="ARBA00023172"/>
    </source>
</evidence>
<dbReference type="GO" id="GO:0003677">
    <property type="term" value="F:DNA binding"/>
    <property type="evidence" value="ECO:0007669"/>
    <property type="project" value="UniProtKB-UniRule"/>
</dbReference>
<dbReference type="EMBL" id="AP011752">
    <property type="protein sequence ID" value="BAL56570.1"/>
    <property type="molecule type" value="Genomic_DNA"/>
</dbReference>
<dbReference type="CDD" id="cd01025">
    <property type="entry name" value="TOPRIM_recR"/>
    <property type="match status" value="1"/>
</dbReference>
<keyword evidence="2 7" id="KW-0227">DNA damage</keyword>
<dbReference type="Pfam" id="PF21176">
    <property type="entry name" value="RecR_HhH"/>
    <property type="match status" value="1"/>
</dbReference>
<dbReference type="Pfam" id="PF21175">
    <property type="entry name" value="RecR_C"/>
    <property type="match status" value="1"/>
</dbReference>
<dbReference type="PROSITE" id="PS50880">
    <property type="entry name" value="TOPRIM"/>
    <property type="match status" value="1"/>
</dbReference>
<evidence type="ECO:0000259" key="8">
    <source>
        <dbReference type="PROSITE" id="PS50880"/>
    </source>
</evidence>
<name>H5SK84_9CHLR</name>
<dbReference type="SMART" id="SM00493">
    <property type="entry name" value="TOPRIM"/>
    <property type="match status" value="1"/>
</dbReference>
<evidence type="ECO:0000256" key="1">
    <source>
        <dbReference type="ARBA" id="ARBA00022723"/>
    </source>
</evidence>
<evidence type="ECO:0000256" key="6">
    <source>
        <dbReference type="ARBA" id="ARBA00023204"/>
    </source>
</evidence>
<comment type="function">
    <text evidence="7">May play a role in DNA repair. It seems to be involved in an RecBC-independent recombinational process of DNA repair. It may act with RecF and RecO.</text>
</comment>
<dbReference type="PANTHER" id="PTHR30446">
    <property type="entry name" value="RECOMBINATION PROTEIN RECR"/>
    <property type="match status" value="1"/>
</dbReference>
<evidence type="ECO:0000256" key="3">
    <source>
        <dbReference type="ARBA" id="ARBA00022771"/>
    </source>
</evidence>
<dbReference type="PANTHER" id="PTHR30446:SF0">
    <property type="entry name" value="RECOMBINATION PROTEIN RECR"/>
    <property type="match status" value="1"/>
</dbReference>
<accession>H5SK84</accession>
<organism evidence="9">
    <name type="scientific">uncultured Chloroflexota bacterium</name>
    <dbReference type="NCBI Taxonomy" id="166587"/>
    <lineage>
        <taxon>Bacteria</taxon>
        <taxon>Bacillati</taxon>
        <taxon>Chloroflexota</taxon>
        <taxon>environmental samples</taxon>
    </lineage>
</organism>
<dbReference type="Gene3D" id="6.10.250.240">
    <property type="match status" value="1"/>
</dbReference>
<dbReference type="Pfam" id="PF13662">
    <property type="entry name" value="Toprim_4"/>
    <property type="match status" value="1"/>
</dbReference>
<keyword evidence="6 7" id="KW-0234">DNA repair</keyword>
<dbReference type="GO" id="GO:0006281">
    <property type="term" value="P:DNA repair"/>
    <property type="evidence" value="ECO:0007669"/>
    <property type="project" value="UniProtKB-UniRule"/>
</dbReference>
<reference evidence="9" key="1">
    <citation type="journal article" date="2005" name="Environ. Microbiol.">
        <title>Genetic and functional properties of uncultivated thermophilic crenarchaeotes from a subsurface gold mine as revealed by analysis of genome fragments.</title>
        <authorList>
            <person name="Nunoura T."/>
            <person name="Hirayama H."/>
            <person name="Takami H."/>
            <person name="Oida H."/>
            <person name="Nishi S."/>
            <person name="Shimamura S."/>
            <person name="Suzuki Y."/>
            <person name="Inagaki F."/>
            <person name="Takai K."/>
            <person name="Nealson K.H."/>
            <person name="Horikoshi K."/>
        </authorList>
    </citation>
    <scope>NUCLEOTIDE SEQUENCE</scope>
</reference>
<keyword evidence="3 7" id="KW-0863">Zinc-finger</keyword>
<keyword evidence="4 7" id="KW-0862">Zinc</keyword>
<comment type="similarity">
    <text evidence="7">Belongs to the RecR family.</text>
</comment>
<dbReference type="CDD" id="cd00080">
    <property type="entry name" value="H3TH_StructSpec-5'-nucleases"/>
    <property type="match status" value="1"/>
</dbReference>
<proteinExistence type="inferred from homology"/>
<dbReference type="Gene3D" id="1.10.8.420">
    <property type="entry name" value="RecR Domain 1"/>
    <property type="match status" value="1"/>
</dbReference>
<evidence type="ECO:0000313" key="9">
    <source>
        <dbReference type="EMBL" id="BAL56570.1"/>
    </source>
</evidence>
<evidence type="ECO:0000256" key="7">
    <source>
        <dbReference type="HAMAP-Rule" id="MF_00017"/>
    </source>
</evidence>
<dbReference type="InterPro" id="IPR023627">
    <property type="entry name" value="Rcmb_RecR"/>
</dbReference>
<feature type="domain" description="Toprim" evidence="8">
    <location>
        <begin position="81"/>
        <end position="176"/>
    </location>
</feature>
<dbReference type="NCBIfam" id="TIGR00615">
    <property type="entry name" value="recR"/>
    <property type="match status" value="1"/>
</dbReference>
<dbReference type="GO" id="GO:0008270">
    <property type="term" value="F:zinc ion binding"/>
    <property type="evidence" value="ECO:0007669"/>
    <property type="project" value="UniProtKB-KW"/>
</dbReference>
<dbReference type="AlphaFoldDB" id="H5SK84"/>
<comment type="caution">
    <text evidence="7">Lacks conserved residue(s) required for the propagation of feature annotation.</text>
</comment>
<dbReference type="InterPro" id="IPR034137">
    <property type="entry name" value="TOPRIM_RecR"/>
</dbReference>
<gene>
    <name evidence="7" type="primary">recR</name>
    <name evidence="9" type="ORF">HGMM_F40G09C17</name>
</gene>
<evidence type="ECO:0000256" key="4">
    <source>
        <dbReference type="ARBA" id="ARBA00022833"/>
    </source>
</evidence>
<dbReference type="SUPFAM" id="SSF111304">
    <property type="entry name" value="Recombination protein RecR"/>
    <property type="match status" value="1"/>
</dbReference>
<keyword evidence="1 7" id="KW-0479">Metal-binding</keyword>
<dbReference type="HAMAP" id="MF_00017">
    <property type="entry name" value="RecR"/>
    <property type="match status" value="1"/>
</dbReference>
<dbReference type="GO" id="GO:0006310">
    <property type="term" value="P:DNA recombination"/>
    <property type="evidence" value="ECO:0007669"/>
    <property type="project" value="UniProtKB-UniRule"/>
</dbReference>
<sequence>MLPRALQSLITALERLPGIGPKTASRLAFYLLREESGLAQDLAEALQGLKSGIGFCQECFYLTEAGEALCGICADERREAGLICVVEEPLDVIAIERSGAYRGRYHVLHGALSPIEGIGPEDLKIAPLLQRVARGHVREVIIATNPNLEGDATALYLSQQLRPLGVRLTRLARGLPMGSDLEYADPNTLLRALSGRQEMEVP</sequence>
<dbReference type="InterPro" id="IPR000093">
    <property type="entry name" value="DNA_Rcmb_RecR"/>
</dbReference>
<reference evidence="9" key="2">
    <citation type="journal article" date="2012" name="PLoS ONE">
        <title>A Deeply Branching Thermophilic Bacterium with an Ancient Acetyl-CoA Pathway Dominates a Subsurface Ecosystem.</title>
        <authorList>
            <person name="Takami H."/>
            <person name="Noguchi H."/>
            <person name="Takaki Y."/>
            <person name="Uchiyama I."/>
            <person name="Toyoda A."/>
            <person name="Nishi S."/>
            <person name="Chee G.-J."/>
            <person name="Arai W."/>
            <person name="Nunoura T."/>
            <person name="Itoh T."/>
            <person name="Hattori M."/>
            <person name="Takai K."/>
        </authorList>
    </citation>
    <scope>NUCLEOTIDE SEQUENCE</scope>
</reference>
<protein>
    <recommendedName>
        <fullName evidence="7">Recombination protein RecR</fullName>
    </recommendedName>
</protein>
<dbReference type="InterPro" id="IPR006171">
    <property type="entry name" value="TOPRIM_dom"/>
</dbReference>